<protein>
    <submittedName>
        <fullName evidence="1">Uncharacterized protein</fullName>
    </submittedName>
</protein>
<dbReference type="AlphaFoldDB" id="A0A730ECY9"/>
<sequence length="256" mass="30225">MNDNSTPGKGESDKYRQYLMKSINLYSVINDLSIKYMPADKIVYIMVDCNYFIIGLKHLFMDNSITFKFINNIQDVNFSNEQTSYLLLVLNTVNVESLKKFKNAIDFIIGINTQLKTGILVSEFNSYLTSYFFKKLRGKVTFFNSHNLTNGVFKKNFLSWLKGRTFRPMRVVYRYRDESYGYSLKEWISLVVPLSGETVKEISDCLNLNERSIYQIRTKALKKMKLKTYRQFCLMFIDGKIRIENHKIKHESICYY</sequence>
<reference evidence="1" key="2">
    <citation type="submission" date="2018-07" db="EMBL/GenBank/DDBJ databases">
        <authorList>
            <consortium name="NCBI Pathogen Detection Project"/>
        </authorList>
    </citation>
    <scope>NUCLEOTIDE SEQUENCE</scope>
    <source>
        <strain evidence="1">13-1325</strain>
    </source>
</reference>
<dbReference type="GO" id="GO:0003677">
    <property type="term" value="F:DNA binding"/>
    <property type="evidence" value="ECO:0007669"/>
    <property type="project" value="InterPro"/>
</dbReference>
<accession>A0A730ECY9</accession>
<dbReference type="EMBL" id="DAARSK010000024">
    <property type="protein sequence ID" value="HAE3749692.1"/>
    <property type="molecule type" value="Genomic_DNA"/>
</dbReference>
<evidence type="ECO:0000313" key="1">
    <source>
        <dbReference type="EMBL" id="HAE3749692.1"/>
    </source>
</evidence>
<gene>
    <name evidence="1" type="ORF">G4A15_004229</name>
</gene>
<reference evidence="1" key="1">
    <citation type="journal article" date="2018" name="Genome Biol.">
        <title>SKESA: strategic k-mer extension for scrupulous assemblies.</title>
        <authorList>
            <person name="Souvorov A."/>
            <person name="Agarwala R."/>
            <person name="Lipman D.J."/>
        </authorList>
    </citation>
    <scope>NUCLEOTIDE SEQUENCE</scope>
    <source>
        <strain evidence="1">13-1325</strain>
    </source>
</reference>
<dbReference type="SUPFAM" id="SSF46894">
    <property type="entry name" value="C-terminal effector domain of the bipartite response regulators"/>
    <property type="match status" value="1"/>
</dbReference>
<dbReference type="InterPro" id="IPR016032">
    <property type="entry name" value="Sig_transdc_resp-reg_C-effctor"/>
</dbReference>
<dbReference type="GO" id="GO:0006355">
    <property type="term" value="P:regulation of DNA-templated transcription"/>
    <property type="evidence" value="ECO:0007669"/>
    <property type="project" value="InterPro"/>
</dbReference>
<proteinExistence type="predicted"/>
<comment type="caution">
    <text evidence="1">The sequence shown here is derived from an EMBL/GenBank/DDBJ whole genome shotgun (WGS) entry which is preliminary data.</text>
</comment>
<name>A0A730ECY9_SALON</name>
<organism evidence="1">
    <name type="scientific">Salmonella oranienberg</name>
    <dbReference type="NCBI Taxonomy" id="28147"/>
    <lineage>
        <taxon>Bacteria</taxon>
        <taxon>Pseudomonadati</taxon>
        <taxon>Pseudomonadota</taxon>
        <taxon>Gammaproteobacteria</taxon>
        <taxon>Enterobacterales</taxon>
        <taxon>Enterobacteriaceae</taxon>
        <taxon>Salmonella</taxon>
    </lineage>
</organism>